<dbReference type="AlphaFoldDB" id="A0A6J4TQR9"/>
<dbReference type="EMBL" id="CADCWC010000154">
    <property type="protein sequence ID" value="CAA9529822.1"/>
    <property type="molecule type" value="Genomic_DNA"/>
</dbReference>
<name>A0A6J4TQR9_9ACTN</name>
<protein>
    <recommendedName>
        <fullName evidence="2">DUF1802 family protein</fullName>
    </recommendedName>
</protein>
<sequence length="195" mass="22001">MTLALKEWHVAAEAIARGEQVITIRKGGIREKDFAVERADPWLYPTWEHETADQVKPAWRDELGRSEAARPADGRIPIRCRCTVVEAWELTESAPLDALADLHLWTSSSVEERLRWRPRKPLRVLLLRASALVEPLLLDPSPAYGGCRSWLELEREPDADLLVPSLTDEAFERAADDVRSRLERFTTGVATATPA</sequence>
<reference evidence="1" key="1">
    <citation type="submission" date="2020-02" db="EMBL/GenBank/DDBJ databases">
        <authorList>
            <person name="Meier V. D."/>
        </authorList>
    </citation>
    <scope>NUCLEOTIDE SEQUENCE</scope>
    <source>
        <strain evidence="1">AVDCRST_MAG79</strain>
    </source>
</reference>
<proteinExistence type="predicted"/>
<dbReference type="InterPro" id="IPR014923">
    <property type="entry name" value="DUF1802"/>
</dbReference>
<dbReference type="Pfam" id="PF08819">
    <property type="entry name" value="DUF1802"/>
    <property type="match status" value="1"/>
</dbReference>
<evidence type="ECO:0008006" key="2">
    <source>
        <dbReference type="Google" id="ProtNLM"/>
    </source>
</evidence>
<organism evidence="1">
    <name type="scientific">uncultured Thermoleophilia bacterium</name>
    <dbReference type="NCBI Taxonomy" id="1497501"/>
    <lineage>
        <taxon>Bacteria</taxon>
        <taxon>Bacillati</taxon>
        <taxon>Actinomycetota</taxon>
        <taxon>Thermoleophilia</taxon>
        <taxon>environmental samples</taxon>
    </lineage>
</organism>
<evidence type="ECO:0000313" key="1">
    <source>
        <dbReference type="EMBL" id="CAA9529822.1"/>
    </source>
</evidence>
<accession>A0A6J4TQR9</accession>
<gene>
    <name evidence="1" type="ORF">AVDCRST_MAG79-808</name>
</gene>